<dbReference type="InterPro" id="IPR011676">
    <property type="entry name" value="DUF1618"/>
</dbReference>
<reference evidence="3" key="1">
    <citation type="journal article" date="2012" name="Nat. Biotechnol.">
        <title>Reference genome sequence of the model plant Setaria.</title>
        <authorList>
            <person name="Bennetzen J.L."/>
            <person name="Schmutz J."/>
            <person name="Wang H."/>
            <person name="Percifield R."/>
            <person name="Hawkins J."/>
            <person name="Pontaroli A.C."/>
            <person name="Estep M."/>
            <person name="Feng L."/>
            <person name="Vaughn J.N."/>
            <person name="Grimwood J."/>
            <person name="Jenkins J."/>
            <person name="Barry K."/>
            <person name="Lindquist E."/>
            <person name="Hellsten U."/>
            <person name="Deshpande S."/>
            <person name="Wang X."/>
            <person name="Wu X."/>
            <person name="Mitros T."/>
            <person name="Triplett J."/>
            <person name="Yang X."/>
            <person name="Ye C.Y."/>
            <person name="Mauro-Herrera M."/>
            <person name="Wang L."/>
            <person name="Li P."/>
            <person name="Sharma M."/>
            <person name="Sharma R."/>
            <person name="Ronald P.C."/>
            <person name="Panaud O."/>
            <person name="Kellogg E.A."/>
            <person name="Brutnell T.P."/>
            <person name="Doust A.N."/>
            <person name="Tuskan G.A."/>
            <person name="Rokhsar D."/>
            <person name="Devos K.M."/>
        </authorList>
    </citation>
    <scope>NUCLEOTIDE SEQUENCE [LARGE SCALE GENOMIC DNA]</scope>
    <source>
        <strain evidence="3">cv. Yugu1</strain>
    </source>
</reference>
<dbReference type="FunCoup" id="K4AJV9">
    <property type="interactions" value="300"/>
</dbReference>
<evidence type="ECO:0000313" key="3">
    <source>
        <dbReference type="Proteomes" id="UP000004995"/>
    </source>
</evidence>
<dbReference type="HOGENOM" id="CLU_021341_0_0_1"/>
<reference evidence="2" key="2">
    <citation type="submission" date="2018-08" db="UniProtKB">
        <authorList>
            <consortium name="EnsemblPlants"/>
        </authorList>
    </citation>
    <scope>IDENTIFICATION</scope>
    <source>
        <strain evidence="2">Yugu1</strain>
    </source>
</reference>
<protein>
    <recommendedName>
        <fullName evidence="1">DUF1618 domain-containing protein</fullName>
    </recommendedName>
</protein>
<accession>K4AJV9</accession>
<sequence>MNTATAAACKTSNGRDVRVSLRRLATPPACSVVQLYTDDDVPMVPISVVAADGDLLLVHMVVAVKGVYAKKFPHNFFVYKADPELPSLLPLPPPPSVWKAQAEVTGIARRGEEFVVANLRRHNVVVDATTMTEVEAAVVWLYRSSSATGQWETKQLDLPYAKEEGIVEYFWCTDTVFSFRGFPGIETWRGDRDLPNMYRAVSICRGHLKFVDIDNGNDDEGPSHYDDNYDGCTITTWTLRMPELEWEEDSSLLLQDLSSLPSYQDSPLPRTVPRFPVGDMEEDSILHFIKKSLVQYALYENPIEAKDSGGFDYSNVFFNIPFVSTQLFH</sequence>
<evidence type="ECO:0000259" key="1">
    <source>
        <dbReference type="Pfam" id="PF07762"/>
    </source>
</evidence>
<name>K4AJV9_SETIT</name>
<evidence type="ECO:0000313" key="2">
    <source>
        <dbReference type="EnsemblPlants" id="KQK86737"/>
    </source>
</evidence>
<dbReference type="eggNOG" id="ENOG502R3KH">
    <property type="taxonomic scope" value="Eukaryota"/>
</dbReference>
<dbReference type="EnsemblPlants" id="KQK86737">
    <property type="protein sequence ID" value="KQK86737"/>
    <property type="gene ID" value="SETIT_039181mg"/>
</dbReference>
<proteinExistence type="predicted"/>
<dbReference type="Proteomes" id="UP000004995">
    <property type="component" value="Unassembled WGS sequence"/>
</dbReference>
<dbReference type="PANTHER" id="PTHR33074">
    <property type="entry name" value="EXPRESSED PROTEIN-RELATED"/>
    <property type="match status" value="1"/>
</dbReference>
<dbReference type="Pfam" id="PF07762">
    <property type="entry name" value="DUF1618"/>
    <property type="match status" value="1"/>
</dbReference>
<feature type="domain" description="DUF1618" evidence="1">
    <location>
        <begin position="175"/>
        <end position="285"/>
    </location>
</feature>
<organism evidence="2 3">
    <name type="scientific">Setaria italica</name>
    <name type="common">Foxtail millet</name>
    <name type="synonym">Panicum italicum</name>
    <dbReference type="NCBI Taxonomy" id="4555"/>
    <lineage>
        <taxon>Eukaryota</taxon>
        <taxon>Viridiplantae</taxon>
        <taxon>Streptophyta</taxon>
        <taxon>Embryophyta</taxon>
        <taxon>Tracheophyta</taxon>
        <taxon>Spermatophyta</taxon>
        <taxon>Magnoliopsida</taxon>
        <taxon>Liliopsida</taxon>
        <taxon>Poales</taxon>
        <taxon>Poaceae</taxon>
        <taxon>PACMAD clade</taxon>
        <taxon>Panicoideae</taxon>
        <taxon>Panicodae</taxon>
        <taxon>Paniceae</taxon>
        <taxon>Cenchrinae</taxon>
        <taxon>Setaria</taxon>
    </lineage>
</organism>
<dbReference type="InParanoid" id="K4AJV9"/>
<dbReference type="Gramene" id="KQK86737">
    <property type="protein sequence ID" value="KQK86737"/>
    <property type="gene ID" value="SETIT_039181mg"/>
</dbReference>
<keyword evidence="3" id="KW-1185">Reference proteome</keyword>
<dbReference type="EMBL" id="AGNK02005328">
    <property type="status" value="NOT_ANNOTATED_CDS"/>
    <property type="molecule type" value="Genomic_DNA"/>
</dbReference>
<dbReference type="AlphaFoldDB" id="K4AJV9"/>
<dbReference type="PANTHER" id="PTHR33074:SF99">
    <property type="entry name" value="DUF1618 DOMAIN-CONTAINING PROTEIN"/>
    <property type="match status" value="1"/>
</dbReference>